<evidence type="ECO:0000313" key="1">
    <source>
        <dbReference type="EMBL" id="SIQ55584.1"/>
    </source>
</evidence>
<dbReference type="OrthoDB" id="7239790at2"/>
<dbReference type="RefSeq" id="WP_029312264.1">
    <property type="nucleotide sequence ID" value="NZ_FTNE01000006.1"/>
</dbReference>
<gene>
    <name evidence="1" type="ORF">SAMN05421828_10667</name>
</gene>
<sequence>MNMTRTPIQRTKDIKSIISVAGRKFWADRLSALQANVGAGARYGKLVAKRYAAEFAAEKCRLGREMSALETSLASRVAGLSALDARLNAAGKVRFRAALAAALTGEATLIPLLHLHRTAILHEAAGFDVQFAGFEDGAPFDLLITRDGVTAEIACDTLSAEEGRLVHQSAWMRLMDRIDPDLQTWLSAHPGRYLLKMTLPQGLRDAAAADGTNALAALHQRINTMLSTAKRSDHDEAAVLRLDPLMLAAAQAGENGLMNKLRHEFGPEANLAVTGAGNGLFVLAARAGSENEIAVAMRKRLAALAPTRLTGTRPGILAMFIEDTDRLEWTLLRDHLTLEGEARQFLTFPEARIVVAVTCASRFELYAEIGTDSAMRFRNPSHPAAKLAALAPAILSTM</sequence>
<accession>A0A8G2CKT5</accession>
<proteinExistence type="predicted"/>
<name>A0A8G2CKT5_ACIRU</name>
<protein>
    <submittedName>
        <fullName evidence="1">Uncharacterized protein</fullName>
    </submittedName>
</protein>
<comment type="caution">
    <text evidence="1">The sequence shown here is derived from an EMBL/GenBank/DDBJ whole genome shotgun (WGS) entry which is preliminary data.</text>
</comment>
<dbReference type="AlphaFoldDB" id="A0A8G2CKT5"/>
<dbReference type="EMBL" id="FTNE01000006">
    <property type="protein sequence ID" value="SIQ55584.1"/>
    <property type="molecule type" value="Genomic_DNA"/>
</dbReference>
<evidence type="ECO:0000313" key="2">
    <source>
        <dbReference type="Proteomes" id="UP000186308"/>
    </source>
</evidence>
<reference evidence="1 2" key="1">
    <citation type="submission" date="2017-01" db="EMBL/GenBank/DDBJ databases">
        <authorList>
            <person name="Varghese N."/>
            <person name="Submissions S."/>
        </authorList>
    </citation>
    <scope>NUCLEOTIDE SEQUENCE [LARGE SCALE GENOMIC DNA]</scope>
    <source>
        <strain evidence="1 2">ATCC 35905</strain>
    </source>
</reference>
<organism evidence="1 2">
    <name type="scientific">Acidiphilium rubrum</name>
    <dbReference type="NCBI Taxonomy" id="526"/>
    <lineage>
        <taxon>Bacteria</taxon>
        <taxon>Pseudomonadati</taxon>
        <taxon>Pseudomonadota</taxon>
        <taxon>Alphaproteobacteria</taxon>
        <taxon>Acetobacterales</taxon>
        <taxon>Acidocellaceae</taxon>
        <taxon>Acidiphilium</taxon>
    </lineage>
</organism>
<keyword evidence="2" id="KW-1185">Reference proteome</keyword>
<dbReference type="Proteomes" id="UP000186308">
    <property type="component" value="Unassembled WGS sequence"/>
</dbReference>